<organism evidence="3 4">
    <name type="scientific">Ideonella azotifigens</name>
    <dbReference type="NCBI Taxonomy" id="513160"/>
    <lineage>
        <taxon>Bacteria</taxon>
        <taxon>Pseudomonadati</taxon>
        <taxon>Pseudomonadota</taxon>
        <taxon>Betaproteobacteria</taxon>
        <taxon>Burkholderiales</taxon>
        <taxon>Sphaerotilaceae</taxon>
        <taxon>Ideonella</taxon>
    </lineage>
</organism>
<evidence type="ECO:0000256" key="1">
    <source>
        <dbReference type="SAM" id="MobiDB-lite"/>
    </source>
</evidence>
<feature type="signal peptide" evidence="2">
    <location>
        <begin position="1"/>
        <end position="28"/>
    </location>
</feature>
<reference evidence="4" key="1">
    <citation type="journal article" date="2019" name="Int. J. Syst. Evol. Microbiol.">
        <title>The Global Catalogue of Microorganisms (GCM) 10K type strain sequencing project: providing services to taxonomists for standard genome sequencing and annotation.</title>
        <authorList>
            <consortium name="The Broad Institute Genomics Platform"/>
            <consortium name="The Broad Institute Genome Sequencing Center for Infectious Disease"/>
            <person name="Wu L."/>
            <person name="Ma J."/>
        </authorList>
    </citation>
    <scope>NUCLEOTIDE SEQUENCE [LARGE SCALE GENOMIC DNA]</scope>
    <source>
        <strain evidence="4">JCM 15503</strain>
    </source>
</reference>
<keyword evidence="4" id="KW-1185">Reference proteome</keyword>
<dbReference type="EMBL" id="BAAAEW010000004">
    <property type="protein sequence ID" value="GAA0743730.1"/>
    <property type="molecule type" value="Genomic_DNA"/>
</dbReference>
<dbReference type="Proteomes" id="UP001500279">
    <property type="component" value="Unassembled WGS sequence"/>
</dbReference>
<evidence type="ECO:0000313" key="3">
    <source>
        <dbReference type="EMBL" id="GAA0743730.1"/>
    </source>
</evidence>
<dbReference type="PROSITE" id="PS51257">
    <property type="entry name" value="PROKAR_LIPOPROTEIN"/>
    <property type="match status" value="1"/>
</dbReference>
<proteinExistence type="predicted"/>
<feature type="chain" id="PRO_5045361262" evidence="2">
    <location>
        <begin position="29"/>
        <end position="283"/>
    </location>
</feature>
<evidence type="ECO:0000313" key="4">
    <source>
        <dbReference type="Proteomes" id="UP001500279"/>
    </source>
</evidence>
<comment type="caution">
    <text evidence="3">The sequence shown here is derived from an EMBL/GenBank/DDBJ whole genome shotgun (WGS) entry which is preliminary data.</text>
</comment>
<name>A0ABP3UW83_9BURK</name>
<keyword evidence="2" id="KW-0732">Signal</keyword>
<feature type="region of interest" description="Disordered" evidence="1">
    <location>
        <begin position="183"/>
        <end position="203"/>
    </location>
</feature>
<evidence type="ECO:0000256" key="2">
    <source>
        <dbReference type="SAM" id="SignalP"/>
    </source>
</evidence>
<gene>
    <name evidence="3" type="ORF">GCM10009107_08540</name>
</gene>
<protein>
    <submittedName>
        <fullName evidence="3">Uncharacterized protein</fullName>
    </submittedName>
</protein>
<accession>A0ABP3UW83</accession>
<sequence>MKNQGFSCATLGGACALIFAAIAAPAQAGPLINDVPALQRGFASLLAGHYNAKACGEIPDRQGKGNRPGSVTVSPAGVISIGSLSLSMFDPAAQFALSRHFASAGFGYELSVGGRRVGMTNDKPGGETFVDIGRTEDGGNVSEGQMCADADMRGSRLLSATEPLIDFLAAVYDTGGQTITGDCKNLGRKRGGKREGGESRQASYSVSASTVTLNGKALALKGGAKLAEAGIGSRFADGTLNGDIEWADGANLHIERAFGEGGGGVASFAFAEGEARWFCKPAR</sequence>